<evidence type="ECO:0000313" key="2">
    <source>
        <dbReference type="EMBL" id="RRT74530.1"/>
    </source>
</evidence>
<comment type="caution">
    <text evidence="2">The sequence shown here is derived from an EMBL/GenBank/DDBJ whole genome shotgun (WGS) entry which is preliminary data.</text>
</comment>
<name>A0A427AEA3_ENSVE</name>
<dbReference type="EMBL" id="AMZH03002749">
    <property type="protein sequence ID" value="RRT74530.1"/>
    <property type="molecule type" value="Genomic_DNA"/>
</dbReference>
<accession>A0A427AEA3</accession>
<sequence length="196" mass="22533">MICHKKLFSKNNNFHLSFSIQDSLGKNSTQLLRHCVRLLVLVSTDLVAVRLSGIQFSSSCFIYSNGLAPLPRYMQERMTRSSWMDIRFHAKVCNIDGYRSYRVRTGPLVDWGCFRPVTTKNRSVMVDFNLHQLLLGGNGRFRPSATDFGWYQLREKEEEGEEKGEPGVWRYSLDPSPAGDFFSPHGEKEQDDVALF</sequence>
<evidence type="ECO:0000313" key="3">
    <source>
        <dbReference type="Proteomes" id="UP000287651"/>
    </source>
</evidence>
<evidence type="ECO:0000256" key="1">
    <source>
        <dbReference type="SAM" id="MobiDB-lite"/>
    </source>
</evidence>
<protein>
    <submittedName>
        <fullName evidence="2">Uncharacterized protein</fullName>
    </submittedName>
</protein>
<dbReference type="Proteomes" id="UP000287651">
    <property type="component" value="Unassembled WGS sequence"/>
</dbReference>
<dbReference type="AlphaFoldDB" id="A0A427AEA3"/>
<feature type="region of interest" description="Disordered" evidence="1">
    <location>
        <begin position="156"/>
        <end position="196"/>
    </location>
</feature>
<reference evidence="2 3" key="1">
    <citation type="journal article" date="2014" name="Agronomy (Basel)">
        <title>A Draft Genome Sequence for Ensete ventricosum, the Drought-Tolerant Tree Against Hunger.</title>
        <authorList>
            <person name="Harrison J."/>
            <person name="Moore K.A."/>
            <person name="Paszkiewicz K."/>
            <person name="Jones T."/>
            <person name="Grant M."/>
            <person name="Ambacheew D."/>
            <person name="Muzemil S."/>
            <person name="Studholme D.J."/>
        </authorList>
    </citation>
    <scope>NUCLEOTIDE SEQUENCE [LARGE SCALE GENOMIC DNA]</scope>
</reference>
<organism evidence="2 3">
    <name type="scientific">Ensete ventricosum</name>
    <name type="common">Abyssinian banana</name>
    <name type="synonym">Musa ensete</name>
    <dbReference type="NCBI Taxonomy" id="4639"/>
    <lineage>
        <taxon>Eukaryota</taxon>
        <taxon>Viridiplantae</taxon>
        <taxon>Streptophyta</taxon>
        <taxon>Embryophyta</taxon>
        <taxon>Tracheophyta</taxon>
        <taxon>Spermatophyta</taxon>
        <taxon>Magnoliopsida</taxon>
        <taxon>Liliopsida</taxon>
        <taxon>Zingiberales</taxon>
        <taxon>Musaceae</taxon>
        <taxon>Ensete</taxon>
    </lineage>
</organism>
<gene>
    <name evidence="2" type="ORF">B296_00030959</name>
</gene>
<proteinExistence type="predicted"/>